<feature type="signal peptide" evidence="2">
    <location>
        <begin position="1"/>
        <end position="23"/>
    </location>
</feature>
<feature type="region of interest" description="Disordered" evidence="1">
    <location>
        <begin position="176"/>
        <end position="207"/>
    </location>
</feature>
<keyword evidence="2" id="KW-0732">Signal</keyword>
<organism evidence="3 4">
    <name type="scientific">Archangium gephyra</name>
    <dbReference type="NCBI Taxonomy" id="48"/>
    <lineage>
        <taxon>Bacteria</taxon>
        <taxon>Pseudomonadati</taxon>
        <taxon>Myxococcota</taxon>
        <taxon>Myxococcia</taxon>
        <taxon>Myxococcales</taxon>
        <taxon>Cystobacterineae</taxon>
        <taxon>Archangiaceae</taxon>
        <taxon>Archangium</taxon>
    </lineage>
</organism>
<gene>
    <name evidence="3" type="ORF">DI536_34250</name>
</gene>
<dbReference type="Proteomes" id="UP000249061">
    <property type="component" value="Unassembled WGS sequence"/>
</dbReference>
<sequence length="207" mass="21691">MRWLLCGLLVLGACVRGSPQTPAQTPPAEPVNVPDGCLAPLGGQWVHAADPSYSYAAEDDGGTLVLRAVHVARPDAGFTPRKFRRGPEPVLLDPSEAALALLVRDAGQIDEVDAGIEPDAGPVFRPEISVELTRSAHGFTGFTLALLLHASGRTCEGRFATRVLSCADGGLVLESEPSTSLGESCQSPAKPRGASPLQHRLERPDAG</sequence>
<accession>A0A2W5V384</accession>
<name>A0A2W5V384_9BACT</name>
<reference evidence="3 4" key="1">
    <citation type="submission" date="2017-08" db="EMBL/GenBank/DDBJ databases">
        <title>Infants hospitalized years apart are colonized by the same room-sourced microbial strains.</title>
        <authorList>
            <person name="Brooks B."/>
            <person name="Olm M.R."/>
            <person name="Firek B.A."/>
            <person name="Baker R."/>
            <person name="Thomas B.C."/>
            <person name="Morowitz M.J."/>
            <person name="Banfield J.F."/>
        </authorList>
    </citation>
    <scope>NUCLEOTIDE SEQUENCE [LARGE SCALE GENOMIC DNA]</scope>
    <source>
        <strain evidence="3">S2_003_000_R2_14</strain>
    </source>
</reference>
<protein>
    <recommendedName>
        <fullName evidence="5">Lipoprotein</fullName>
    </recommendedName>
</protein>
<comment type="caution">
    <text evidence="3">The sequence shown here is derived from an EMBL/GenBank/DDBJ whole genome shotgun (WGS) entry which is preliminary data.</text>
</comment>
<feature type="compositionally biased region" description="Polar residues" evidence="1">
    <location>
        <begin position="176"/>
        <end position="187"/>
    </location>
</feature>
<evidence type="ECO:0008006" key="5">
    <source>
        <dbReference type="Google" id="ProtNLM"/>
    </source>
</evidence>
<evidence type="ECO:0000313" key="3">
    <source>
        <dbReference type="EMBL" id="PZR04421.1"/>
    </source>
</evidence>
<feature type="chain" id="PRO_5016045388" description="Lipoprotein" evidence="2">
    <location>
        <begin position="24"/>
        <end position="207"/>
    </location>
</feature>
<evidence type="ECO:0000313" key="4">
    <source>
        <dbReference type="Proteomes" id="UP000249061"/>
    </source>
</evidence>
<dbReference type="EMBL" id="QFQP01000058">
    <property type="protein sequence ID" value="PZR04421.1"/>
    <property type="molecule type" value="Genomic_DNA"/>
</dbReference>
<evidence type="ECO:0000256" key="1">
    <source>
        <dbReference type="SAM" id="MobiDB-lite"/>
    </source>
</evidence>
<dbReference type="AlphaFoldDB" id="A0A2W5V384"/>
<proteinExistence type="predicted"/>
<evidence type="ECO:0000256" key="2">
    <source>
        <dbReference type="SAM" id="SignalP"/>
    </source>
</evidence>